<feature type="region of interest" description="Disordered" evidence="1">
    <location>
        <begin position="57"/>
        <end position="109"/>
    </location>
</feature>
<reference evidence="2" key="2">
    <citation type="journal article" date="2021" name="PeerJ">
        <title>Extensive microbial diversity within the chicken gut microbiome revealed by metagenomics and culture.</title>
        <authorList>
            <person name="Gilroy R."/>
            <person name="Ravi A."/>
            <person name="Getino M."/>
            <person name="Pursley I."/>
            <person name="Horton D.L."/>
            <person name="Alikhan N.F."/>
            <person name="Baker D."/>
            <person name="Gharbi K."/>
            <person name="Hall N."/>
            <person name="Watson M."/>
            <person name="Adriaenssens E.M."/>
            <person name="Foster-Nyarko E."/>
            <person name="Jarju S."/>
            <person name="Secka A."/>
            <person name="Antonio M."/>
            <person name="Oren A."/>
            <person name="Chaudhuri R.R."/>
            <person name="La Ragione R."/>
            <person name="Hildebrand F."/>
            <person name="Pallen M.J."/>
        </authorList>
    </citation>
    <scope>NUCLEOTIDE SEQUENCE</scope>
    <source>
        <strain evidence="2">ChiW3-316</strain>
    </source>
</reference>
<protein>
    <submittedName>
        <fullName evidence="2">Uncharacterized protein</fullName>
    </submittedName>
</protein>
<gene>
    <name evidence="2" type="ORF">IAD20_00685</name>
</gene>
<name>A0A9D1M2V2_9PROT</name>
<reference evidence="2" key="1">
    <citation type="submission" date="2020-10" db="EMBL/GenBank/DDBJ databases">
        <authorList>
            <person name="Gilroy R."/>
        </authorList>
    </citation>
    <scope>NUCLEOTIDE SEQUENCE</scope>
    <source>
        <strain evidence="2">ChiW3-316</strain>
    </source>
</reference>
<dbReference type="EMBL" id="DVNC01000008">
    <property type="protein sequence ID" value="HIU52578.1"/>
    <property type="molecule type" value="Genomic_DNA"/>
</dbReference>
<evidence type="ECO:0000256" key="1">
    <source>
        <dbReference type="SAM" id="MobiDB-lite"/>
    </source>
</evidence>
<dbReference type="Proteomes" id="UP000824107">
    <property type="component" value="Unassembled WGS sequence"/>
</dbReference>
<feature type="compositionally biased region" description="Basic and acidic residues" evidence="1">
    <location>
        <begin position="62"/>
        <end position="80"/>
    </location>
</feature>
<dbReference type="AlphaFoldDB" id="A0A9D1M2V2"/>
<evidence type="ECO:0000313" key="3">
    <source>
        <dbReference type="Proteomes" id="UP000824107"/>
    </source>
</evidence>
<organism evidence="2 3">
    <name type="scientific">Candidatus Scatocola faecipullorum</name>
    <dbReference type="NCBI Taxonomy" id="2840917"/>
    <lineage>
        <taxon>Bacteria</taxon>
        <taxon>Pseudomonadati</taxon>
        <taxon>Pseudomonadota</taxon>
        <taxon>Alphaproteobacteria</taxon>
        <taxon>Rhodospirillales</taxon>
        <taxon>Rhodospirillaceae</taxon>
        <taxon>Rhodospirillaceae incertae sedis</taxon>
        <taxon>Candidatus Scatocola</taxon>
    </lineage>
</organism>
<evidence type="ECO:0000313" key="2">
    <source>
        <dbReference type="EMBL" id="HIU52578.1"/>
    </source>
</evidence>
<accession>A0A9D1M2V2</accession>
<comment type="caution">
    <text evidence="2">The sequence shown here is derived from an EMBL/GenBank/DDBJ whole genome shotgun (WGS) entry which is preliminary data.</text>
</comment>
<sequence length="271" mass="30706">MEQRNLSDAVLINDMAQKLGISPLDIFMNWITTGEIKNITVSIAYKNGDVVKADLMQSVSQPEEKRHVPELSESEEKVPEMETDSLPPSTGKDDEEEKKPETVSEGVCSCPRETSFTRGTILIKPSQVKNVTVGAYVYTTGDILPLHRALPGVNIRGIILSHSEDRITLLKYVGADFTSFESCAKIKDGWRFLTFQECIKLVKYREKLNIRLAEMKRKQIDNSLLILYQDERKELLGFQVSTRKVKKTLTCKLTAEDRAFALYMAKDLKIV</sequence>
<proteinExistence type="predicted"/>